<dbReference type="Pfam" id="PF00994">
    <property type="entry name" value="MoCF_biosynth"/>
    <property type="match status" value="1"/>
</dbReference>
<dbReference type="Gene3D" id="3.30.70.2860">
    <property type="match status" value="1"/>
</dbReference>
<evidence type="ECO:0000313" key="3">
    <source>
        <dbReference type="EMBL" id="GGC45235.1"/>
    </source>
</evidence>
<gene>
    <name evidence="3" type="ORF">GCM10011506_33550</name>
</gene>
<dbReference type="NCBIfam" id="TIGR00177">
    <property type="entry name" value="molyb_syn"/>
    <property type="match status" value="1"/>
</dbReference>
<dbReference type="Gene3D" id="3.40.980.10">
    <property type="entry name" value="MoaB/Mog-like domain"/>
    <property type="match status" value="1"/>
</dbReference>
<dbReference type="CDD" id="cd00885">
    <property type="entry name" value="cinA"/>
    <property type="match status" value="1"/>
</dbReference>
<dbReference type="EMBL" id="BMEC01000011">
    <property type="protein sequence ID" value="GGC45235.1"/>
    <property type="molecule type" value="Genomic_DNA"/>
</dbReference>
<organism evidence="3 4">
    <name type="scientific">Marivirga lumbricoides</name>
    <dbReference type="NCBI Taxonomy" id="1046115"/>
    <lineage>
        <taxon>Bacteria</taxon>
        <taxon>Pseudomonadati</taxon>
        <taxon>Bacteroidota</taxon>
        <taxon>Cytophagia</taxon>
        <taxon>Cytophagales</taxon>
        <taxon>Marivirgaceae</taxon>
        <taxon>Marivirga</taxon>
    </lineage>
</organism>
<name>A0ABQ1MRK1_9BACT</name>
<evidence type="ECO:0000256" key="1">
    <source>
        <dbReference type="HAMAP-Rule" id="MF_00226"/>
    </source>
</evidence>
<dbReference type="InterPro" id="IPR050101">
    <property type="entry name" value="CinA"/>
</dbReference>
<dbReference type="NCBIfam" id="NF001813">
    <property type="entry name" value="PRK00549.1"/>
    <property type="match status" value="1"/>
</dbReference>
<dbReference type="InterPro" id="IPR008136">
    <property type="entry name" value="CinA_C"/>
</dbReference>
<dbReference type="InterPro" id="IPR036653">
    <property type="entry name" value="CinA-like_C"/>
</dbReference>
<accession>A0ABQ1MRK1</accession>
<dbReference type="RefSeq" id="WP_188465675.1">
    <property type="nucleotide sequence ID" value="NZ_BAABHU010000011.1"/>
</dbReference>
<dbReference type="InterPro" id="IPR036425">
    <property type="entry name" value="MoaB/Mog-like_dom_sf"/>
</dbReference>
<dbReference type="SUPFAM" id="SSF142433">
    <property type="entry name" value="CinA-like"/>
    <property type="match status" value="1"/>
</dbReference>
<dbReference type="PANTHER" id="PTHR13939:SF0">
    <property type="entry name" value="NMN AMIDOHYDROLASE-LIKE PROTEIN YFAY"/>
    <property type="match status" value="1"/>
</dbReference>
<proteinExistence type="inferred from homology"/>
<dbReference type="NCBIfam" id="TIGR00200">
    <property type="entry name" value="cinA_nterm"/>
    <property type="match status" value="1"/>
</dbReference>
<keyword evidence="4" id="KW-1185">Reference proteome</keyword>
<dbReference type="InterPro" id="IPR041424">
    <property type="entry name" value="CinA_KH"/>
</dbReference>
<dbReference type="InterPro" id="IPR008135">
    <property type="entry name" value="Competence-induced_CinA"/>
</dbReference>
<dbReference type="Pfam" id="PF02464">
    <property type="entry name" value="CinA"/>
    <property type="match status" value="1"/>
</dbReference>
<comment type="caution">
    <text evidence="3">The sequence shown here is derived from an EMBL/GenBank/DDBJ whole genome shotgun (WGS) entry which is preliminary data.</text>
</comment>
<feature type="domain" description="MoaB/Mog" evidence="2">
    <location>
        <begin position="8"/>
        <end position="175"/>
    </location>
</feature>
<dbReference type="Proteomes" id="UP000636010">
    <property type="component" value="Unassembled WGS sequence"/>
</dbReference>
<sequence>MIKNIYAELISIGDEILYGQTLDTNSHWISAELDKLGIRVKRKVTVADSEESILNALAEAENNADIVLITGGLGPTKDDLTKPCLAKYFQSDMYLNEEVLADLTDRFAKRGRDLNALNKGQAELPVKCKIVPNQYGTAPGMWFNERGKIFVSMPGVPKEMKYMMEDTVLPDLKELFKTPFLIHQMVRTVGIPESTLAEKLEDWENNLPQEIKLAYLPGLNQVKLRLTASGEDKAKLELLLQQEMDKLYKEVGQYIYGTDESNLAAKVGELLLSKGLTIACAESCTGGHISQLITANSGSSAYYRGSIVPYHNDLKINNLGVKAETIAQYGAVSEETVREMAENVRKLFGADIGVASSGIAGPTGGTPEKPVGTIWVALADGEETQTKLFNFQFDRESNIDLTANSVLNLVRQTLSSK</sequence>
<dbReference type="PANTHER" id="PTHR13939">
    <property type="entry name" value="NICOTINAMIDE-NUCLEOTIDE AMIDOHYDROLASE PNCC"/>
    <property type="match status" value="1"/>
</dbReference>
<dbReference type="NCBIfam" id="TIGR00199">
    <property type="entry name" value="PncC_domain"/>
    <property type="match status" value="1"/>
</dbReference>
<dbReference type="Gene3D" id="3.90.950.20">
    <property type="entry name" value="CinA-like"/>
    <property type="match status" value="1"/>
</dbReference>
<protein>
    <recommendedName>
        <fullName evidence="1">CinA-like protein</fullName>
    </recommendedName>
</protein>
<dbReference type="SMART" id="SM00852">
    <property type="entry name" value="MoCF_biosynth"/>
    <property type="match status" value="1"/>
</dbReference>
<dbReference type="InterPro" id="IPR001453">
    <property type="entry name" value="MoaB/Mog_dom"/>
</dbReference>
<evidence type="ECO:0000313" key="4">
    <source>
        <dbReference type="Proteomes" id="UP000636010"/>
    </source>
</evidence>
<dbReference type="Pfam" id="PF18146">
    <property type="entry name" value="CinA_KH"/>
    <property type="match status" value="1"/>
</dbReference>
<dbReference type="HAMAP" id="MF_00226_B">
    <property type="entry name" value="CinA_B"/>
    <property type="match status" value="1"/>
</dbReference>
<dbReference type="SUPFAM" id="SSF53218">
    <property type="entry name" value="Molybdenum cofactor biosynthesis proteins"/>
    <property type="match status" value="1"/>
</dbReference>
<evidence type="ECO:0000259" key="2">
    <source>
        <dbReference type="SMART" id="SM00852"/>
    </source>
</evidence>
<comment type="similarity">
    <text evidence="1">Belongs to the CinA family.</text>
</comment>
<reference evidence="4" key="1">
    <citation type="journal article" date="2019" name="Int. J. Syst. Evol. Microbiol.">
        <title>The Global Catalogue of Microorganisms (GCM) 10K type strain sequencing project: providing services to taxonomists for standard genome sequencing and annotation.</title>
        <authorList>
            <consortium name="The Broad Institute Genomics Platform"/>
            <consortium name="The Broad Institute Genome Sequencing Center for Infectious Disease"/>
            <person name="Wu L."/>
            <person name="Ma J."/>
        </authorList>
    </citation>
    <scope>NUCLEOTIDE SEQUENCE [LARGE SCALE GENOMIC DNA]</scope>
    <source>
        <strain evidence="4">CGMCC 1.10832</strain>
    </source>
</reference>
<dbReference type="PIRSF" id="PIRSF006728">
    <property type="entry name" value="CinA"/>
    <property type="match status" value="1"/>
</dbReference>